<evidence type="ECO:0000313" key="4">
    <source>
        <dbReference type="EMBL" id="TXG58631.1"/>
    </source>
</evidence>
<gene>
    <name evidence="4" type="ORF">EZV62_016460</name>
</gene>
<dbReference type="EMBL" id="VAHF01000007">
    <property type="protein sequence ID" value="TXG58631.1"/>
    <property type="molecule type" value="Genomic_DNA"/>
</dbReference>
<evidence type="ECO:0000256" key="1">
    <source>
        <dbReference type="ARBA" id="ARBA00023013"/>
    </source>
</evidence>
<keyword evidence="2" id="KW-0131">Cell cycle</keyword>
<dbReference type="OrthoDB" id="650965at2759"/>
<sequence length="151" mass="16762">MKCMCIEAEMDKQSQCTKAPVHGAKGADCQSGRRLATVSGASVSGKCHVWRMEQFELSPSWAESDRGFPALLRRIKILSPARSIIGRLRMGEEETCTTPKKHRIPVLSVCPPPPKKKPVGGKKRDPPKNGYFQPPDLDSLFTMPPRREAYA</sequence>
<accession>A0A5C7HNQ3</accession>
<dbReference type="AlphaFoldDB" id="A0A5C7HNQ3"/>
<reference evidence="5" key="1">
    <citation type="journal article" date="2019" name="Gigascience">
        <title>De novo genome assembly of the endangered Acer yangbiense, a plant species with extremely small populations endemic to Yunnan Province, China.</title>
        <authorList>
            <person name="Yang J."/>
            <person name="Wariss H.M."/>
            <person name="Tao L."/>
            <person name="Zhang R."/>
            <person name="Yun Q."/>
            <person name="Hollingsworth P."/>
            <person name="Dao Z."/>
            <person name="Luo G."/>
            <person name="Guo H."/>
            <person name="Ma Y."/>
            <person name="Sun W."/>
        </authorList>
    </citation>
    <scope>NUCLEOTIDE SEQUENCE [LARGE SCALE GENOMIC DNA]</scope>
    <source>
        <strain evidence="5">cv. Malutang</strain>
    </source>
</reference>
<protein>
    <submittedName>
        <fullName evidence="4">Uncharacterized protein</fullName>
    </submittedName>
</protein>
<dbReference type="GO" id="GO:0032875">
    <property type="term" value="P:regulation of DNA endoreduplication"/>
    <property type="evidence" value="ECO:0007669"/>
    <property type="project" value="InterPro"/>
</dbReference>
<proteinExistence type="predicted"/>
<evidence type="ECO:0000256" key="3">
    <source>
        <dbReference type="SAM" id="MobiDB-lite"/>
    </source>
</evidence>
<keyword evidence="5" id="KW-1185">Reference proteome</keyword>
<organism evidence="4 5">
    <name type="scientific">Acer yangbiense</name>
    <dbReference type="NCBI Taxonomy" id="1000413"/>
    <lineage>
        <taxon>Eukaryota</taxon>
        <taxon>Viridiplantae</taxon>
        <taxon>Streptophyta</taxon>
        <taxon>Embryophyta</taxon>
        <taxon>Tracheophyta</taxon>
        <taxon>Spermatophyta</taxon>
        <taxon>Magnoliopsida</taxon>
        <taxon>eudicotyledons</taxon>
        <taxon>Gunneridae</taxon>
        <taxon>Pentapetalae</taxon>
        <taxon>rosids</taxon>
        <taxon>malvids</taxon>
        <taxon>Sapindales</taxon>
        <taxon>Sapindaceae</taxon>
        <taxon>Hippocastanoideae</taxon>
        <taxon>Acereae</taxon>
        <taxon>Acer</taxon>
    </lineage>
</organism>
<evidence type="ECO:0000256" key="2">
    <source>
        <dbReference type="ARBA" id="ARBA00023306"/>
    </source>
</evidence>
<comment type="caution">
    <text evidence="4">The sequence shown here is derived from an EMBL/GenBank/DDBJ whole genome shotgun (WGS) entry which is preliminary data.</text>
</comment>
<dbReference type="PANTHER" id="PTHR33142:SF15">
    <property type="entry name" value="CYCLIN-DEPENDENT PROTEIN KINASE INHIBITOR SMR4"/>
    <property type="match status" value="1"/>
</dbReference>
<dbReference type="InterPro" id="IPR040389">
    <property type="entry name" value="SMR"/>
</dbReference>
<dbReference type="PANTHER" id="PTHR33142">
    <property type="entry name" value="CYCLIN-DEPENDENT PROTEIN KINASE INHIBITOR SMR13"/>
    <property type="match status" value="1"/>
</dbReference>
<dbReference type="GO" id="GO:0004860">
    <property type="term" value="F:protein kinase inhibitor activity"/>
    <property type="evidence" value="ECO:0007669"/>
    <property type="project" value="UniProtKB-KW"/>
</dbReference>
<dbReference type="Proteomes" id="UP000323000">
    <property type="component" value="Chromosome 7"/>
</dbReference>
<feature type="region of interest" description="Disordered" evidence="3">
    <location>
        <begin position="92"/>
        <end position="151"/>
    </location>
</feature>
<dbReference type="GO" id="GO:0005634">
    <property type="term" value="C:nucleus"/>
    <property type="evidence" value="ECO:0007669"/>
    <property type="project" value="TreeGrafter"/>
</dbReference>
<evidence type="ECO:0000313" key="5">
    <source>
        <dbReference type="Proteomes" id="UP000323000"/>
    </source>
</evidence>
<keyword evidence="1" id="KW-0649">Protein kinase inhibitor</keyword>
<name>A0A5C7HNQ3_9ROSI</name>